<protein>
    <recommendedName>
        <fullName evidence="4">Peptidase A2 domain-containing protein</fullName>
    </recommendedName>
</protein>
<dbReference type="SUPFAM" id="SSF50630">
    <property type="entry name" value="Acid proteases"/>
    <property type="match status" value="1"/>
</dbReference>
<evidence type="ECO:0000313" key="3">
    <source>
        <dbReference type="Proteomes" id="UP001194729"/>
    </source>
</evidence>
<dbReference type="EMBL" id="JADKYU010000074">
    <property type="protein sequence ID" value="MBF4983052.1"/>
    <property type="molecule type" value="Genomic_DNA"/>
</dbReference>
<feature type="chain" id="PRO_5047288918" description="Peptidase A2 domain-containing protein" evidence="1">
    <location>
        <begin position="17"/>
        <end position="316"/>
    </location>
</feature>
<organism evidence="2 3">
    <name type="scientific">Nonlabens mediterrranea</name>
    <dbReference type="NCBI Taxonomy" id="1419947"/>
    <lineage>
        <taxon>Bacteria</taxon>
        <taxon>Pseudomonadati</taxon>
        <taxon>Bacteroidota</taxon>
        <taxon>Flavobacteriia</taxon>
        <taxon>Flavobacteriales</taxon>
        <taxon>Flavobacteriaceae</taxon>
        <taxon>Nonlabens</taxon>
    </lineage>
</organism>
<keyword evidence="3" id="KW-1185">Reference proteome</keyword>
<evidence type="ECO:0000256" key="1">
    <source>
        <dbReference type="SAM" id="SignalP"/>
    </source>
</evidence>
<proteinExistence type="predicted"/>
<reference evidence="2 3" key="1">
    <citation type="submission" date="2020-11" db="EMBL/GenBank/DDBJ databases">
        <title>P. mediterranea TC4 genome.</title>
        <authorList>
            <person name="Molmeret M."/>
        </authorList>
    </citation>
    <scope>NUCLEOTIDE SEQUENCE [LARGE SCALE GENOMIC DNA]</scope>
    <source>
        <strain evidence="2 3">TC4</strain>
    </source>
</reference>
<comment type="caution">
    <text evidence="2">The sequence shown here is derived from an EMBL/GenBank/DDBJ whole genome shotgun (WGS) entry which is preliminary data.</text>
</comment>
<name>A0ABS0A393_9FLAO</name>
<dbReference type="InterPro" id="IPR021109">
    <property type="entry name" value="Peptidase_aspartic_dom_sf"/>
</dbReference>
<gene>
    <name evidence="2" type="ORF">FNJ87_01425</name>
</gene>
<evidence type="ECO:0008006" key="4">
    <source>
        <dbReference type="Google" id="ProtNLM"/>
    </source>
</evidence>
<evidence type="ECO:0000313" key="2">
    <source>
        <dbReference type="EMBL" id="MBF4983052.1"/>
    </source>
</evidence>
<keyword evidence="1" id="KW-0732">Signal</keyword>
<accession>A0ABS0A393</accession>
<sequence length="316" mass="36157">MKKLLLLLMISCYAVAKDKPVPIWLETPVSFPKATKLSEHTVRIPFQLVGNLITVEASVNGQSGPFIIDTGAYNMVLNKRIYQANSNNHKTTYSVNQELHQVPEMIVHDFIIDDFEINARLADLVDLSNMERSKRSKINGILGYENLRRYEIFIDFYLEQITLFKINSKGNRLDEKLLTDQITDTLQFNRKGHSIVLESQLNGVEISFVLDTGAEINQLSSKVDVGILSNFDPLRRVEMVGMDGQGREVIAGNFMPFQLSNSISCEMMPTIITTMKFSRQAYGTKVDAVLGYWFLKNRRIIINYRKKSLYFALWPQ</sequence>
<dbReference type="Gene3D" id="2.40.70.10">
    <property type="entry name" value="Acid Proteases"/>
    <property type="match status" value="2"/>
</dbReference>
<feature type="signal peptide" evidence="1">
    <location>
        <begin position="1"/>
        <end position="16"/>
    </location>
</feature>
<dbReference type="Proteomes" id="UP001194729">
    <property type="component" value="Unassembled WGS sequence"/>
</dbReference>